<dbReference type="InterPro" id="IPR051806">
    <property type="entry name" value="HAD-like_SPP"/>
</dbReference>
<dbReference type="InterPro" id="IPR006439">
    <property type="entry name" value="HAD-SF_hydro_IA"/>
</dbReference>
<dbReference type="EMBL" id="JAPUFD010000012">
    <property type="protein sequence ID" value="MDI1490626.1"/>
    <property type="molecule type" value="Genomic_DNA"/>
</dbReference>
<keyword evidence="2" id="KW-1185">Reference proteome</keyword>
<name>A0AA43QQ64_9LECA</name>
<dbReference type="AlphaFoldDB" id="A0AA43QQ64"/>
<dbReference type="Gene3D" id="3.40.50.1000">
    <property type="entry name" value="HAD superfamily/HAD-like"/>
    <property type="match status" value="1"/>
</dbReference>
<dbReference type="Pfam" id="PF13419">
    <property type="entry name" value="HAD_2"/>
    <property type="match status" value="1"/>
</dbReference>
<dbReference type="GO" id="GO:0050308">
    <property type="term" value="F:sugar-phosphatase activity"/>
    <property type="evidence" value="ECO:0007669"/>
    <property type="project" value="TreeGrafter"/>
</dbReference>
<comment type="caution">
    <text evidence="1">The sequence shown here is derived from an EMBL/GenBank/DDBJ whole genome shotgun (WGS) entry which is preliminary data.</text>
</comment>
<dbReference type="PANTHER" id="PTHR43481">
    <property type="entry name" value="FRUCTOSE-1-PHOSPHATE PHOSPHATASE"/>
    <property type="match status" value="1"/>
</dbReference>
<reference evidence="1" key="1">
    <citation type="journal article" date="2023" name="Genome Biol. Evol.">
        <title>First Whole Genome Sequence and Flow Cytometry Genome Size Data for the Lichen-Forming Fungus Ramalina farinacea (Ascomycota).</title>
        <authorList>
            <person name="Llewellyn T."/>
            <person name="Mian S."/>
            <person name="Hill R."/>
            <person name="Leitch I.J."/>
            <person name="Gaya E."/>
        </authorList>
    </citation>
    <scope>NUCLEOTIDE SEQUENCE</scope>
    <source>
        <strain evidence="1">LIQ254RAFAR</strain>
    </source>
</reference>
<evidence type="ECO:0000313" key="1">
    <source>
        <dbReference type="EMBL" id="MDI1490626.1"/>
    </source>
</evidence>
<proteinExistence type="predicted"/>
<protein>
    <submittedName>
        <fullName evidence="1">DL-glycerol-3-phosphatase</fullName>
    </submittedName>
</protein>
<gene>
    <name evidence="1" type="primary">GPP1</name>
    <name evidence="1" type="ORF">OHK93_001830</name>
</gene>
<dbReference type="Gene3D" id="1.10.150.240">
    <property type="entry name" value="Putative phosphatase, domain 2"/>
    <property type="match status" value="1"/>
</dbReference>
<dbReference type="PANTHER" id="PTHR43481:SF4">
    <property type="entry name" value="GLYCEROL-1-PHOSPHATE PHOSPHOHYDROLASE 1-RELATED"/>
    <property type="match status" value="1"/>
</dbReference>
<dbReference type="NCBIfam" id="TIGR01509">
    <property type="entry name" value="HAD-SF-IA-v3"/>
    <property type="match status" value="1"/>
</dbReference>
<evidence type="ECO:0000313" key="2">
    <source>
        <dbReference type="Proteomes" id="UP001161017"/>
    </source>
</evidence>
<dbReference type="InterPro" id="IPR041492">
    <property type="entry name" value="HAD_2"/>
</dbReference>
<dbReference type="InterPro" id="IPR023198">
    <property type="entry name" value="PGP-like_dom2"/>
</dbReference>
<dbReference type="InterPro" id="IPR023214">
    <property type="entry name" value="HAD_sf"/>
</dbReference>
<sequence length="223" mass="24350">MDGTIIDSTPAIIKYWELSVHSILDRDMALTESVWVKSSGWITTKFSRMRMEDVCRMEGRVPREFGHDAVEIPGARNLLASLDAENVPWAIVTSGTRPLIDGWLDVMKLARPKRMVTAEDVGHGKPDPECYQLGKRRLALSSSAESNILVFEDAPAGIKAGLAAGCKVIGLATSHSIESVVSAGAHWVVRDLESVQFDKDVSTAELRMKISNSLIVLPIDAGH</sequence>
<accession>A0AA43QQ64</accession>
<dbReference type="Proteomes" id="UP001161017">
    <property type="component" value="Unassembled WGS sequence"/>
</dbReference>
<dbReference type="InterPro" id="IPR036412">
    <property type="entry name" value="HAD-like_sf"/>
</dbReference>
<dbReference type="SUPFAM" id="SSF56784">
    <property type="entry name" value="HAD-like"/>
    <property type="match status" value="1"/>
</dbReference>
<organism evidence="1 2">
    <name type="scientific">Ramalina farinacea</name>
    <dbReference type="NCBI Taxonomy" id="258253"/>
    <lineage>
        <taxon>Eukaryota</taxon>
        <taxon>Fungi</taxon>
        <taxon>Dikarya</taxon>
        <taxon>Ascomycota</taxon>
        <taxon>Pezizomycotina</taxon>
        <taxon>Lecanoromycetes</taxon>
        <taxon>OSLEUM clade</taxon>
        <taxon>Lecanoromycetidae</taxon>
        <taxon>Lecanorales</taxon>
        <taxon>Lecanorineae</taxon>
        <taxon>Ramalinaceae</taxon>
        <taxon>Ramalina</taxon>
    </lineage>
</organism>